<keyword evidence="1" id="KW-0732">Signal</keyword>
<dbReference type="OrthoDB" id="1261237at2"/>
<dbReference type="EMBL" id="CP002046">
    <property type="protein sequence ID" value="EAP87902.1"/>
    <property type="molecule type" value="Genomic_DNA"/>
</dbReference>
<evidence type="ECO:0000256" key="1">
    <source>
        <dbReference type="SAM" id="SignalP"/>
    </source>
</evidence>
<evidence type="ECO:0000313" key="4">
    <source>
        <dbReference type="Proteomes" id="UP000002297"/>
    </source>
</evidence>
<feature type="signal peptide" evidence="1">
    <location>
        <begin position="1"/>
        <end position="21"/>
    </location>
</feature>
<dbReference type="KEGG" id="cat:CA2559_04065"/>
<evidence type="ECO:0000259" key="2">
    <source>
        <dbReference type="Pfam" id="PF20448"/>
    </source>
</evidence>
<protein>
    <recommendedName>
        <fullName evidence="2">DUF6705 domain-containing protein</fullName>
    </recommendedName>
</protein>
<feature type="domain" description="DUF6705" evidence="2">
    <location>
        <begin position="3"/>
        <end position="187"/>
    </location>
</feature>
<dbReference type="Proteomes" id="UP000002297">
    <property type="component" value="Chromosome"/>
</dbReference>
<keyword evidence="4" id="KW-1185">Reference proteome</keyword>
<dbReference type="RefSeq" id="WP_013186578.1">
    <property type="nucleotide sequence ID" value="NC_014230.1"/>
</dbReference>
<dbReference type="PROSITE" id="PS51257">
    <property type="entry name" value="PROKAR_LIPOPROTEIN"/>
    <property type="match status" value="1"/>
</dbReference>
<feature type="chain" id="PRO_5002660774" description="DUF6705 domain-containing protein" evidence="1">
    <location>
        <begin position="22"/>
        <end position="215"/>
    </location>
</feature>
<gene>
    <name evidence="3" type="ordered locus">CA2559_04065</name>
</gene>
<name>A3U6N5_CROAH</name>
<sequence length="215" mass="24943">MMMTRIYLIAIILLTAISCKAQFVQETKPLYSNDNWREIAQENTYYKDFNNDLGRLVGTWKVTSGLETFELSLVFNEKYLTTSYTNAEYEEDMLYGEYKYINSEGIELVNSLGELQSSTDPYEHLIKGNYITNINNTELCETCTDELAVKLHIDDPQRDYIPYRMYIQHIPANSQGNPVEQIKLVMRVSGTFTYPLGELGDDRIRLGFYTLNKVE</sequence>
<reference evidence="3 4" key="1">
    <citation type="journal article" date="2010" name="J. Bacteriol.">
        <title>The complete genome sequence of Croceibacter atlanticus HTCC2559T.</title>
        <authorList>
            <person name="Oh H.M."/>
            <person name="Kang I."/>
            <person name="Ferriera S."/>
            <person name="Giovannoni S.J."/>
            <person name="Cho J.C."/>
        </authorList>
    </citation>
    <scope>NUCLEOTIDE SEQUENCE [LARGE SCALE GENOMIC DNA]</scope>
    <source>
        <strain evidence="4">ATCC BAA-628 / HTCC2559 / KCTC 12090</strain>
    </source>
</reference>
<dbReference type="Pfam" id="PF20448">
    <property type="entry name" value="DUF6705"/>
    <property type="match status" value="1"/>
</dbReference>
<dbReference type="InterPro" id="IPR046551">
    <property type="entry name" value="DUF6705"/>
</dbReference>
<accession>A3U6N5</accession>
<dbReference type="HOGENOM" id="CLU_1281420_0_0_10"/>
<evidence type="ECO:0000313" key="3">
    <source>
        <dbReference type="EMBL" id="EAP87902.1"/>
    </source>
</evidence>
<dbReference type="GeneID" id="89452605"/>
<dbReference type="AlphaFoldDB" id="A3U6N5"/>
<organism evidence="3 4">
    <name type="scientific">Croceibacter atlanticus (strain ATCC BAA-628 / JCM 21780 / CIP 108009 / IAM 15332 / KCTC 12090 / HTCC2559)</name>
    <dbReference type="NCBI Taxonomy" id="216432"/>
    <lineage>
        <taxon>Bacteria</taxon>
        <taxon>Pseudomonadati</taxon>
        <taxon>Bacteroidota</taxon>
        <taxon>Flavobacteriia</taxon>
        <taxon>Flavobacteriales</taxon>
        <taxon>Flavobacteriaceae</taxon>
        <taxon>Croceibacter</taxon>
    </lineage>
</organism>
<proteinExistence type="predicted"/>